<evidence type="ECO:0000256" key="3">
    <source>
        <dbReference type="SAM" id="Phobius"/>
    </source>
</evidence>
<feature type="region of interest" description="Disordered" evidence="2">
    <location>
        <begin position="228"/>
        <end position="247"/>
    </location>
</feature>
<keyword evidence="3" id="KW-0812">Transmembrane</keyword>
<feature type="compositionally biased region" description="Basic and acidic residues" evidence="2">
    <location>
        <begin position="268"/>
        <end position="277"/>
    </location>
</feature>
<keyword evidence="3" id="KW-1133">Transmembrane helix</keyword>
<evidence type="ECO:0000256" key="2">
    <source>
        <dbReference type="SAM" id="MobiDB-lite"/>
    </source>
</evidence>
<keyword evidence="3" id="KW-0472">Membrane</keyword>
<dbReference type="Proteomes" id="UP000229481">
    <property type="component" value="Unassembled WGS sequence"/>
</dbReference>
<reference evidence="5" key="1">
    <citation type="submission" date="2017-09" db="EMBL/GenBank/DDBJ databases">
        <title>Depth-based differentiation of microbial function through sediment-hosted aquifers and enrichment of novel symbionts in the deep terrestrial subsurface.</title>
        <authorList>
            <person name="Probst A.J."/>
            <person name="Ladd B."/>
            <person name="Jarett J.K."/>
            <person name="Geller-Mcgrath D.E."/>
            <person name="Sieber C.M.K."/>
            <person name="Emerson J.B."/>
            <person name="Anantharaman K."/>
            <person name="Thomas B.C."/>
            <person name="Malmstrom R."/>
            <person name="Stieglmeier M."/>
            <person name="Klingl A."/>
            <person name="Woyke T."/>
            <person name="Ryan C.M."/>
            <person name="Banfield J.F."/>
        </authorList>
    </citation>
    <scope>NUCLEOTIDE SEQUENCE [LARGE SCALE GENOMIC DNA]</scope>
</reference>
<evidence type="ECO:0000256" key="1">
    <source>
        <dbReference type="SAM" id="Coils"/>
    </source>
</evidence>
<keyword evidence="1" id="KW-0175">Coiled coil</keyword>
<feature type="compositionally biased region" description="Acidic residues" evidence="2">
    <location>
        <begin position="228"/>
        <end position="238"/>
    </location>
</feature>
<evidence type="ECO:0000313" key="5">
    <source>
        <dbReference type="Proteomes" id="UP000229481"/>
    </source>
</evidence>
<name>A0A2M7QRU1_9BACT</name>
<feature type="coiled-coil region" evidence="1">
    <location>
        <begin position="170"/>
        <end position="197"/>
    </location>
</feature>
<feature type="transmembrane region" description="Helical" evidence="3">
    <location>
        <begin position="52"/>
        <end position="80"/>
    </location>
</feature>
<accession>A0A2M7QRU1</accession>
<protein>
    <recommendedName>
        <fullName evidence="6">DUF5667 domain-containing protein</fullName>
    </recommendedName>
</protein>
<dbReference type="AlphaFoldDB" id="A0A2M7QRU1"/>
<dbReference type="EMBL" id="PFLK01000034">
    <property type="protein sequence ID" value="PIY75017.1"/>
    <property type="molecule type" value="Genomic_DNA"/>
</dbReference>
<evidence type="ECO:0008006" key="6">
    <source>
        <dbReference type="Google" id="ProtNLM"/>
    </source>
</evidence>
<sequence length="277" mass="32393">MLNFFKRKIKEYECRRLTKRYCEPDKDFLNTCREEFIAKVCREIPPEKAKRFSLVVLGFKYSLAVFIILVFLGSGAAVYADRANVDYAHPLYSLKRTVEAVRVELASSQQQPVLQTELAQRRLDEIKKIEADMEIISQEVSMTTKEVSVAQGTATTTKEVAASTKKITIKKKTQQNLEAEQKKRQELMTNLRNQMRQELGSVIDEIENKRVEKTRMEKLCSSVLQIMEEDEETDGDETEEKRNERWNRFQKNCGEFIKIDWNNNQNDKSQESENKRN</sequence>
<organism evidence="4 5">
    <name type="scientific">Candidatus Portnoybacteria bacterium CG_4_10_14_0_8_um_filter_40_50</name>
    <dbReference type="NCBI Taxonomy" id="1974800"/>
    <lineage>
        <taxon>Bacteria</taxon>
        <taxon>Candidatus Portnoyibacteriota</taxon>
    </lineage>
</organism>
<feature type="region of interest" description="Disordered" evidence="2">
    <location>
        <begin position="257"/>
        <end position="277"/>
    </location>
</feature>
<comment type="caution">
    <text evidence="4">The sequence shown here is derived from an EMBL/GenBank/DDBJ whole genome shotgun (WGS) entry which is preliminary data.</text>
</comment>
<evidence type="ECO:0000313" key="4">
    <source>
        <dbReference type="EMBL" id="PIY75017.1"/>
    </source>
</evidence>
<proteinExistence type="predicted"/>
<gene>
    <name evidence="4" type="ORF">COY85_01525</name>
</gene>